<evidence type="ECO:0000256" key="10">
    <source>
        <dbReference type="SAM" id="SignalP"/>
    </source>
</evidence>
<feature type="transmembrane region" description="Helical" evidence="9">
    <location>
        <begin position="258"/>
        <end position="276"/>
    </location>
</feature>
<name>A0A1X2H1F8_SYNRA</name>
<dbReference type="GO" id="GO:0018279">
    <property type="term" value="P:protein N-linked glycosylation via asparagine"/>
    <property type="evidence" value="ECO:0007669"/>
    <property type="project" value="TreeGrafter"/>
</dbReference>
<dbReference type="FunCoup" id="A0A1X2H1F8">
    <property type="interactions" value="268"/>
</dbReference>
<sequence length="321" mass="36013">MKRSVLLSVITLLQCVVYALAAASDTKIQRLTKLAKSNQGLVKLNSNTYTQFTEGKRNYGMVVLLTALDDMFKCVPCRELDPEYRLVASSYQKTKEPTELFFGHLDFKDGQLIYQKLGIQTAPNVFYFPPSKTGKTEPIRYELQKAGFTAEALASFLSRQTGLNVPVIRPFDYFSAGLKLFLALGALAIVKLAYPYLGTILQHRNTWAAISIVVVLTMISGHMWNRIRNPPYVMPGQNGQINYVAGGFQQQLGMESQIVAAIYGILSFATIALAVSVPRLGDKMRQRIGVYIWTLCILVVFSCLMNLFRLKNGAYPFRIFF</sequence>
<feature type="transmembrane region" description="Helical" evidence="9">
    <location>
        <begin position="288"/>
        <end position="308"/>
    </location>
</feature>
<evidence type="ECO:0000313" key="11">
    <source>
        <dbReference type="EMBL" id="ORY91260.1"/>
    </source>
</evidence>
<dbReference type="OMA" id="VLFGMYS"/>
<comment type="subcellular location">
    <subcellularLocation>
        <location evidence="2">Endoplasmic reticulum membrane</location>
        <topology evidence="2">Multi-pass membrane protein</topology>
    </subcellularLocation>
</comment>
<dbReference type="AlphaFoldDB" id="A0A1X2H1F8"/>
<dbReference type="Gene3D" id="3.40.30.10">
    <property type="entry name" value="Glutaredoxin"/>
    <property type="match status" value="1"/>
</dbReference>
<feature type="chain" id="PRO_5012168371" evidence="10">
    <location>
        <begin position="22"/>
        <end position="321"/>
    </location>
</feature>
<dbReference type="Proteomes" id="UP000242180">
    <property type="component" value="Unassembled WGS sequence"/>
</dbReference>
<dbReference type="GO" id="GO:0008250">
    <property type="term" value="C:oligosaccharyltransferase complex"/>
    <property type="evidence" value="ECO:0007669"/>
    <property type="project" value="TreeGrafter"/>
</dbReference>
<dbReference type="Pfam" id="PF04756">
    <property type="entry name" value="OST3_OST6"/>
    <property type="match status" value="1"/>
</dbReference>
<dbReference type="STRING" id="13706.A0A1X2H1F8"/>
<dbReference type="InParanoid" id="A0A1X2H1F8"/>
<evidence type="ECO:0000256" key="6">
    <source>
        <dbReference type="ARBA" id="ARBA00022824"/>
    </source>
</evidence>
<keyword evidence="7 9" id="KW-1133">Transmembrane helix</keyword>
<keyword evidence="12" id="KW-1185">Reference proteome</keyword>
<accession>A0A1X2H1F8</accession>
<dbReference type="InterPro" id="IPR021149">
    <property type="entry name" value="OligosaccharylTrfase_OST3/OST6"/>
</dbReference>
<dbReference type="CDD" id="cd02961">
    <property type="entry name" value="PDI_a_family"/>
    <property type="match status" value="1"/>
</dbReference>
<proteinExistence type="inferred from homology"/>
<dbReference type="OrthoDB" id="67566at2759"/>
<feature type="transmembrane region" description="Helical" evidence="9">
    <location>
        <begin position="173"/>
        <end position="194"/>
    </location>
</feature>
<dbReference type="PANTHER" id="PTHR12692">
    <property type="entry name" value="DOLICHYL-DIPHOSPHOOLIGOSACCHARIDE--PROTEIN GLYCOSYLTRANSFERASE-RELATED"/>
    <property type="match status" value="1"/>
</dbReference>
<evidence type="ECO:0000313" key="12">
    <source>
        <dbReference type="Proteomes" id="UP000242180"/>
    </source>
</evidence>
<evidence type="ECO:0000256" key="2">
    <source>
        <dbReference type="ARBA" id="ARBA00004477"/>
    </source>
</evidence>
<keyword evidence="6" id="KW-0256">Endoplasmic reticulum</keyword>
<reference evidence="11 12" key="1">
    <citation type="submission" date="2016-07" db="EMBL/GenBank/DDBJ databases">
        <title>Pervasive Adenine N6-methylation of Active Genes in Fungi.</title>
        <authorList>
            <consortium name="DOE Joint Genome Institute"/>
            <person name="Mondo S.J."/>
            <person name="Dannebaum R.O."/>
            <person name="Kuo R.C."/>
            <person name="Labutti K."/>
            <person name="Haridas S."/>
            <person name="Kuo A."/>
            <person name="Salamov A."/>
            <person name="Ahrendt S.R."/>
            <person name="Lipzen A."/>
            <person name="Sullivan W."/>
            <person name="Andreopoulos W.B."/>
            <person name="Clum A."/>
            <person name="Lindquist E."/>
            <person name="Daum C."/>
            <person name="Ramamoorthy G.K."/>
            <person name="Gryganskyi A."/>
            <person name="Culley D."/>
            <person name="Magnuson J.K."/>
            <person name="James T.Y."/>
            <person name="O'Malley M.A."/>
            <person name="Stajich J.E."/>
            <person name="Spatafora J.W."/>
            <person name="Visel A."/>
            <person name="Grigoriev I.V."/>
        </authorList>
    </citation>
    <scope>NUCLEOTIDE SEQUENCE [LARGE SCALE GENOMIC DNA]</scope>
    <source>
        <strain evidence="11 12">NRRL 2496</strain>
    </source>
</reference>
<organism evidence="11 12">
    <name type="scientific">Syncephalastrum racemosum</name>
    <name type="common">Filamentous fungus</name>
    <dbReference type="NCBI Taxonomy" id="13706"/>
    <lineage>
        <taxon>Eukaryota</taxon>
        <taxon>Fungi</taxon>
        <taxon>Fungi incertae sedis</taxon>
        <taxon>Mucoromycota</taxon>
        <taxon>Mucoromycotina</taxon>
        <taxon>Mucoromycetes</taxon>
        <taxon>Mucorales</taxon>
        <taxon>Syncephalastraceae</taxon>
        <taxon>Syncephalastrum</taxon>
    </lineage>
</organism>
<keyword evidence="4 9" id="KW-0812">Transmembrane</keyword>
<evidence type="ECO:0000256" key="9">
    <source>
        <dbReference type="SAM" id="Phobius"/>
    </source>
</evidence>
<feature type="signal peptide" evidence="10">
    <location>
        <begin position="1"/>
        <end position="21"/>
    </location>
</feature>
<dbReference type="PANTHER" id="PTHR12692:SF0">
    <property type="entry name" value="GH11935P"/>
    <property type="match status" value="1"/>
</dbReference>
<dbReference type="EMBL" id="MCGN01000011">
    <property type="protein sequence ID" value="ORY91260.1"/>
    <property type="molecule type" value="Genomic_DNA"/>
</dbReference>
<feature type="transmembrane region" description="Helical" evidence="9">
    <location>
        <begin position="206"/>
        <end position="224"/>
    </location>
</feature>
<comment type="function">
    <text evidence="1">Subunit of the oligosaccharyl transferase (OST) complex that catalyzes the initial transfer of a defined glycan (Glc(3)Man(9)GlcNAc(2) in eukaryotes) from the lipid carrier dolichol-pyrophosphate to an asparagine residue within an Asn-X-Ser/Thr consensus motif in nascent polypeptide chains, the first step in protein N-glycosylation. N-glycosylation occurs cotranslationally and the complex associates with the Sec61 complex at the channel-forming translocon complex that mediates protein translocation across the endoplasmic reticulum (ER). All subunits are required for a maximal enzyme activity.</text>
</comment>
<dbReference type="InterPro" id="IPR036249">
    <property type="entry name" value="Thioredoxin-like_sf"/>
</dbReference>
<dbReference type="SUPFAM" id="SSF52833">
    <property type="entry name" value="Thioredoxin-like"/>
    <property type="match status" value="1"/>
</dbReference>
<evidence type="ECO:0000256" key="8">
    <source>
        <dbReference type="ARBA" id="ARBA00023136"/>
    </source>
</evidence>
<evidence type="ECO:0000256" key="3">
    <source>
        <dbReference type="ARBA" id="ARBA00009561"/>
    </source>
</evidence>
<comment type="caution">
    <text evidence="11">The sequence shown here is derived from an EMBL/GenBank/DDBJ whole genome shotgun (WGS) entry which is preliminary data.</text>
</comment>
<keyword evidence="5 10" id="KW-0732">Signal</keyword>
<evidence type="ECO:0000256" key="5">
    <source>
        <dbReference type="ARBA" id="ARBA00022729"/>
    </source>
</evidence>
<evidence type="ECO:0000256" key="7">
    <source>
        <dbReference type="ARBA" id="ARBA00022989"/>
    </source>
</evidence>
<gene>
    <name evidence="11" type="ORF">BCR43DRAFT_498774</name>
</gene>
<evidence type="ECO:0000256" key="4">
    <source>
        <dbReference type="ARBA" id="ARBA00022692"/>
    </source>
</evidence>
<evidence type="ECO:0000256" key="1">
    <source>
        <dbReference type="ARBA" id="ARBA00002791"/>
    </source>
</evidence>
<comment type="similarity">
    <text evidence="3">Belongs to the OST3/OST6 family.</text>
</comment>
<protein>
    <submittedName>
        <fullName evidence="11">Uncharacterized protein</fullName>
    </submittedName>
</protein>
<keyword evidence="8 9" id="KW-0472">Membrane</keyword>